<name>A0A1Y1X888_9FUNG</name>
<dbReference type="GO" id="GO:0035721">
    <property type="term" value="P:intraciliary retrograde transport"/>
    <property type="evidence" value="ECO:0007669"/>
    <property type="project" value="TreeGrafter"/>
</dbReference>
<comment type="caution">
    <text evidence="12">The sequence shown here is derived from an EMBL/GenBank/DDBJ whole genome shotgun (WGS) entry which is preliminary data.</text>
</comment>
<feature type="domain" description="Tetratricopeptide repeat protein 21A/21B second ARM" evidence="7">
    <location>
        <begin position="273"/>
        <end position="543"/>
    </location>
</feature>
<evidence type="ECO:0000259" key="7">
    <source>
        <dbReference type="Pfam" id="PF25060"/>
    </source>
</evidence>
<keyword evidence="5" id="KW-0175">Coiled coil</keyword>
<evidence type="ECO:0000313" key="13">
    <source>
        <dbReference type="Proteomes" id="UP000193944"/>
    </source>
</evidence>
<reference evidence="12 13" key="1">
    <citation type="submission" date="2016-08" db="EMBL/GenBank/DDBJ databases">
        <title>A Parts List for Fungal Cellulosomes Revealed by Comparative Genomics.</title>
        <authorList>
            <consortium name="DOE Joint Genome Institute"/>
            <person name="Haitjema C.H."/>
            <person name="Gilmore S.P."/>
            <person name="Henske J.K."/>
            <person name="Solomon K.V."/>
            <person name="De Groot R."/>
            <person name="Kuo A."/>
            <person name="Mondo S.J."/>
            <person name="Salamov A.A."/>
            <person name="Labutti K."/>
            <person name="Zhao Z."/>
            <person name="Chiniquy J."/>
            <person name="Barry K."/>
            <person name="Brewer H.M."/>
            <person name="Purvine S.O."/>
            <person name="Wright A.T."/>
            <person name="Boxma B."/>
            <person name="Van Alen T."/>
            <person name="Hackstein J.H."/>
            <person name="Baker S.E."/>
            <person name="Grigoriev I.V."/>
            <person name="O'Malley M.A."/>
        </authorList>
    </citation>
    <scope>NUCLEOTIDE SEQUENCE [LARGE SCALE GENOMIC DNA]</scope>
    <source>
        <strain evidence="12 13">S4</strain>
    </source>
</reference>
<evidence type="ECO:0000256" key="3">
    <source>
        <dbReference type="ARBA" id="ARBA00022803"/>
    </source>
</evidence>
<dbReference type="SMART" id="SM00028">
    <property type="entry name" value="TPR"/>
    <property type="match status" value="16"/>
</dbReference>
<evidence type="ECO:0000313" key="12">
    <source>
        <dbReference type="EMBL" id="ORX81971.1"/>
    </source>
</evidence>
<dbReference type="Proteomes" id="UP000193944">
    <property type="component" value="Unassembled WGS sequence"/>
</dbReference>
<dbReference type="PANTHER" id="PTHR14699:SF0">
    <property type="entry name" value="TETRATRICOPEPTIDE REPEAT PROTEIN 21 HOMOLOG"/>
    <property type="match status" value="1"/>
</dbReference>
<evidence type="ECO:0000256" key="1">
    <source>
        <dbReference type="ARBA" id="ARBA00010935"/>
    </source>
</evidence>
<feature type="repeat" description="TPR" evidence="4">
    <location>
        <begin position="775"/>
        <end position="808"/>
    </location>
</feature>
<evidence type="ECO:0000256" key="4">
    <source>
        <dbReference type="PROSITE-ProRule" id="PRU00339"/>
    </source>
</evidence>
<evidence type="ECO:0000259" key="11">
    <source>
        <dbReference type="Pfam" id="PF25068"/>
    </source>
</evidence>
<dbReference type="FunFam" id="1.25.40.10:FF:000377">
    <property type="entry name" value="Tetratricopeptide repeat domain 21B"/>
    <property type="match status" value="1"/>
</dbReference>
<dbReference type="InterPro" id="IPR019734">
    <property type="entry name" value="TPR_rpt"/>
</dbReference>
<evidence type="ECO:0000259" key="8">
    <source>
        <dbReference type="Pfam" id="PF25062"/>
    </source>
</evidence>
<dbReference type="EMBL" id="MCFG01000106">
    <property type="protein sequence ID" value="ORX81971.1"/>
    <property type="molecule type" value="Genomic_DNA"/>
</dbReference>
<dbReference type="InterPro" id="IPR056834">
    <property type="entry name" value="ARM_TT21_C"/>
</dbReference>
<feature type="domain" description="Tetratricopeptide repeat protein 21A/21B fourth ARM" evidence="11">
    <location>
        <begin position="777"/>
        <end position="933"/>
    </location>
</feature>
<dbReference type="InterPro" id="IPR056835">
    <property type="entry name" value="ARM_TT21_5th"/>
</dbReference>
<dbReference type="InterPro" id="IPR040364">
    <property type="entry name" value="TTC21A/TTC21B"/>
</dbReference>
<dbReference type="GO" id="GO:0005929">
    <property type="term" value="C:cilium"/>
    <property type="evidence" value="ECO:0007669"/>
    <property type="project" value="GOC"/>
</dbReference>
<dbReference type="GO" id="GO:0061512">
    <property type="term" value="P:protein localization to cilium"/>
    <property type="evidence" value="ECO:0007669"/>
    <property type="project" value="TreeGrafter"/>
</dbReference>
<feature type="compositionally biased region" description="Low complexity" evidence="6">
    <location>
        <begin position="614"/>
        <end position="626"/>
    </location>
</feature>
<evidence type="ECO:0000259" key="10">
    <source>
        <dbReference type="Pfam" id="PF25064"/>
    </source>
</evidence>
<dbReference type="Pfam" id="PF25060">
    <property type="entry name" value="ARM_TT21_2nd"/>
    <property type="match status" value="1"/>
</dbReference>
<keyword evidence="13" id="KW-1185">Reference proteome</keyword>
<dbReference type="Pfam" id="PF25063">
    <property type="entry name" value="ARM_TT21_C"/>
    <property type="match status" value="1"/>
</dbReference>
<keyword evidence="2" id="KW-0677">Repeat</keyword>
<feature type="domain" description="Tetratricopeptide repeat protein 21A/21B N-terminal ARM repeat" evidence="8">
    <location>
        <begin position="9"/>
        <end position="234"/>
    </location>
</feature>
<dbReference type="SUPFAM" id="SSF48452">
    <property type="entry name" value="TPR-like"/>
    <property type="match status" value="5"/>
</dbReference>
<dbReference type="PROSITE" id="PS50005">
    <property type="entry name" value="TPR"/>
    <property type="match status" value="3"/>
</dbReference>
<dbReference type="InterPro" id="IPR011990">
    <property type="entry name" value="TPR-like_helical_dom_sf"/>
</dbReference>
<comment type="similarity">
    <text evidence="1">Belongs to the TTC21 family.</text>
</comment>
<dbReference type="Pfam" id="PF25068">
    <property type="entry name" value="ARM_TT21_4th"/>
    <property type="match status" value="1"/>
</dbReference>
<dbReference type="InterPro" id="IPR056833">
    <property type="entry name" value="ARM_TT21_N"/>
</dbReference>
<organism evidence="12 13">
    <name type="scientific">Anaeromyces robustus</name>
    <dbReference type="NCBI Taxonomy" id="1754192"/>
    <lineage>
        <taxon>Eukaryota</taxon>
        <taxon>Fungi</taxon>
        <taxon>Fungi incertae sedis</taxon>
        <taxon>Chytridiomycota</taxon>
        <taxon>Chytridiomycota incertae sedis</taxon>
        <taxon>Neocallimastigomycetes</taxon>
        <taxon>Neocallimastigales</taxon>
        <taxon>Neocallimastigaceae</taxon>
        <taxon>Anaeromyces</taxon>
    </lineage>
</organism>
<evidence type="ECO:0000259" key="9">
    <source>
        <dbReference type="Pfam" id="PF25063"/>
    </source>
</evidence>
<dbReference type="Pfam" id="PF25064">
    <property type="entry name" value="ARM_TT21_5th"/>
    <property type="match status" value="1"/>
</dbReference>
<dbReference type="InterPro" id="IPR056832">
    <property type="entry name" value="ARM_TT21_2nd"/>
</dbReference>
<sequence length="1338" mass="154835">MNNEDLCQIHYYASKKLYHSLFLFCSEALKKKIADPVLLFWRAYSRIKENKITEAIEELQQLQEKRELLLACPLALIYAHERCKIIDREAIEELQAKYTIAANLQTITDRAYLQAALFYYHTGDVNETTANIKRALSINPNCTFATVLLGYVELQSNQEHIRKNSGSRFDSILNKNPKNIEALMGRLTYLRTNHIQYNIALDASSELIVYYPSFLPAYIERSYLYIELSQWDQANKSARVCLDIDSNNLDSYYTIALTHLCKDGNYNDAVSILVKLFSLMKTIEPNNAELAYNYAKPIIRISARKRSVLNICEQFIDFAMEKEPENNMYKVEKAYIDQLKYNYQSSLEIYKNVLSIDSQNIQAVKGFIRCLIMVGNYKEAEEHLEFLIELQSSLKKSAEIHYYYSLLVWLKYHNMAKRINFLNEAVDILLEVSKSSPVRTMELNIKLNPELMLEIVESYFEHCPTEPKREGEMINPIIKKIHELLVLICKMIPGSMDALFYMAKVNYLVGDNEMAKQLVLECLNIEPEFVDAHLLMAQIYIEAKSSYMAMQSLDKCLSYNFKVRQNPIYYLLKAKCEKADGQIEESLKTLNEIMNLPSFKEDIKSTNDDDKKTNNMNKNNENPNNSIKKLSLREKISIYLELIDTHCKLHNLHDAATIMQEAIQMFKGTEEEDQLSIANANLCLERNEIPKAIELLSKITPGKYYYIEAKCKLADIYLKYKNDKKAYALCYQEILENNPTTEVKVLLADAYMNIQEPEKAIKIYEAAFDASPEENSLALKIGQALVKTHNYNKAIDYYEAALELNSSISISLKYELAELYLKLSKMEESEKLIKSALTNQYTDEPAVLSEIVKLYQLLSKIYKRSDRNKESINALLKARESQLRVIAKEPIITQQADTSPSQKLLSSICKDIADFYMEENNIDKALLFYNEAIERCSTNHKAILALAKLYIKENDLLQAQSQCSLLLRLELAMDEATMLLADIMLRKNSYSSAIFHYKYLLEKNPTHYLAFSKLLHMMRRCGKLDEADSFFEMIGNKMSSKVEMDAGWHYCKGLFHRYTYNPNEALKEFSFARRDAEWGEKALYNMIEIFLNPDEDTIGGEALENKTTSSDDRGSNTDLIVFYSAEKIIKALPNPDSVKAQIYYGHALLATKQKKQIEEGLNIFMEILKEKKEYVPALYGLATAYMLLKQPPRARNQLKRVTKLEWTEEFCNEFEKCWLLLADLYIKGGKFDLATDLLKKVLSYNKSCFRAWEYMGFIMEKEASYVDAAYHYENAWKLVRESNPSIGFKLAFNYLKANKFVDAINICNSVLKAWPEYPKIQNEILEKARYSLKIPIPK</sequence>
<dbReference type="Gene3D" id="1.25.40.10">
    <property type="entry name" value="Tetratricopeptide repeat domain"/>
    <property type="match status" value="9"/>
</dbReference>
<accession>A0A1Y1X888</accession>
<dbReference type="FunFam" id="1.25.40.10:FF:000197">
    <property type="entry name" value="Tetratricopeptide repeat domain 21B"/>
    <property type="match status" value="1"/>
</dbReference>
<dbReference type="Pfam" id="PF25062">
    <property type="entry name" value="ARM_TT21_N"/>
    <property type="match status" value="1"/>
</dbReference>
<feature type="compositionally biased region" description="Basic and acidic residues" evidence="6">
    <location>
        <begin position="603"/>
        <end position="613"/>
    </location>
</feature>
<dbReference type="STRING" id="1754192.A0A1Y1X888"/>
<feature type="domain" description="Tetratricopeptide repeat protein 21A/21B C-terminal ARM" evidence="9">
    <location>
        <begin position="1127"/>
        <end position="1329"/>
    </location>
</feature>
<evidence type="ECO:0000256" key="6">
    <source>
        <dbReference type="SAM" id="MobiDB-lite"/>
    </source>
</evidence>
<feature type="repeat" description="TPR" evidence="4">
    <location>
        <begin position="109"/>
        <end position="142"/>
    </location>
</feature>
<dbReference type="Pfam" id="PF25058">
    <property type="entry name" value="ARM_TT21"/>
    <property type="match status" value="1"/>
</dbReference>
<dbReference type="InterPro" id="IPR056836">
    <property type="entry name" value="ARM_TT21_4th"/>
</dbReference>
<evidence type="ECO:0000256" key="5">
    <source>
        <dbReference type="SAM" id="Coils"/>
    </source>
</evidence>
<protein>
    <submittedName>
        <fullName evidence="12">TPR-like protein</fullName>
    </submittedName>
</protein>
<feature type="repeat" description="TPR" evidence="4">
    <location>
        <begin position="741"/>
        <end position="774"/>
    </location>
</feature>
<evidence type="ECO:0000256" key="2">
    <source>
        <dbReference type="ARBA" id="ARBA00022737"/>
    </source>
</evidence>
<reference evidence="12 13" key="2">
    <citation type="submission" date="2016-08" db="EMBL/GenBank/DDBJ databases">
        <title>Pervasive Adenine N6-methylation of Active Genes in Fungi.</title>
        <authorList>
            <consortium name="DOE Joint Genome Institute"/>
            <person name="Mondo S.J."/>
            <person name="Dannebaum R.O."/>
            <person name="Kuo R.C."/>
            <person name="Labutti K."/>
            <person name="Haridas S."/>
            <person name="Kuo A."/>
            <person name="Salamov A."/>
            <person name="Ahrendt S.R."/>
            <person name="Lipzen A."/>
            <person name="Sullivan W."/>
            <person name="Andreopoulos W.B."/>
            <person name="Clum A."/>
            <person name="Lindquist E."/>
            <person name="Daum C."/>
            <person name="Ramamoorthy G.K."/>
            <person name="Gryganskyi A."/>
            <person name="Culley D."/>
            <person name="Magnuson J.K."/>
            <person name="James T.Y."/>
            <person name="O'Malley M.A."/>
            <person name="Stajich J.E."/>
            <person name="Spatafora J.W."/>
            <person name="Visel A."/>
            <person name="Grigoriev I.V."/>
        </authorList>
    </citation>
    <scope>NUCLEOTIDE SEQUENCE [LARGE SCALE GENOMIC DNA]</scope>
    <source>
        <strain evidence="12 13">S4</strain>
    </source>
</reference>
<dbReference type="PANTHER" id="PTHR14699">
    <property type="entry name" value="STI2 PROTEIN-RELATED"/>
    <property type="match status" value="1"/>
</dbReference>
<proteinExistence type="inferred from homology"/>
<gene>
    <name evidence="12" type="ORF">BCR32DRAFT_267943</name>
</gene>
<feature type="coiled-coil region" evidence="5">
    <location>
        <begin position="45"/>
        <end position="72"/>
    </location>
</feature>
<keyword evidence="3 4" id="KW-0802">TPR repeat</keyword>
<dbReference type="Pfam" id="PF13181">
    <property type="entry name" value="TPR_8"/>
    <property type="match status" value="1"/>
</dbReference>
<feature type="domain" description="Tetratricopeptide repeat protein 21A/21B fifth ARM repeats" evidence="10">
    <location>
        <begin position="974"/>
        <end position="1091"/>
    </location>
</feature>
<dbReference type="OrthoDB" id="10259630at2759"/>
<feature type="region of interest" description="Disordered" evidence="6">
    <location>
        <begin position="603"/>
        <end position="626"/>
    </location>
</feature>
<dbReference type="GO" id="GO:0030991">
    <property type="term" value="C:intraciliary transport particle A"/>
    <property type="evidence" value="ECO:0007669"/>
    <property type="project" value="TreeGrafter"/>
</dbReference>